<evidence type="ECO:0000256" key="2">
    <source>
        <dbReference type="ARBA" id="ARBA00022670"/>
    </source>
</evidence>
<feature type="chain" id="PRO_5031131295" evidence="7">
    <location>
        <begin position="21"/>
        <end position="689"/>
    </location>
</feature>
<feature type="domain" description="Peptidase M13 C-terminal" evidence="8">
    <location>
        <begin position="486"/>
        <end position="686"/>
    </location>
</feature>
<evidence type="ECO:0000259" key="9">
    <source>
        <dbReference type="Pfam" id="PF05649"/>
    </source>
</evidence>
<dbReference type="SUPFAM" id="SSF55486">
    <property type="entry name" value="Metalloproteases ('zincins'), catalytic domain"/>
    <property type="match status" value="1"/>
</dbReference>
<dbReference type="InterPro" id="IPR000718">
    <property type="entry name" value="Peptidase_M13"/>
</dbReference>
<name>A0A7W6NX25_9SPHN</name>
<feature type="signal peptide" evidence="7">
    <location>
        <begin position="1"/>
        <end position="20"/>
    </location>
</feature>
<evidence type="ECO:0000256" key="7">
    <source>
        <dbReference type="SAM" id="SignalP"/>
    </source>
</evidence>
<dbReference type="GO" id="GO:0005886">
    <property type="term" value="C:plasma membrane"/>
    <property type="evidence" value="ECO:0007669"/>
    <property type="project" value="TreeGrafter"/>
</dbReference>
<reference evidence="10 11" key="1">
    <citation type="submission" date="2020-08" db="EMBL/GenBank/DDBJ databases">
        <title>Genomic Encyclopedia of Type Strains, Phase IV (KMG-IV): sequencing the most valuable type-strain genomes for metagenomic binning, comparative biology and taxonomic classification.</title>
        <authorList>
            <person name="Goeker M."/>
        </authorList>
    </citation>
    <scope>NUCLEOTIDE SEQUENCE [LARGE SCALE GENOMIC DNA]</scope>
    <source>
        <strain evidence="10 11">DSM 101806</strain>
    </source>
</reference>
<dbReference type="PANTHER" id="PTHR11733:SF211">
    <property type="entry name" value="OLIGOPEPTIDASE LIPOPROTEIN M13 FAMILY"/>
    <property type="match status" value="1"/>
</dbReference>
<dbReference type="PRINTS" id="PR00786">
    <property type="entry name" value="NEPRILYSIN"/>
</dbReference>
<dbReference type="Gene3D" id="1.10.1380.10">
    <property type="entry name" value="Neutral endopeptidase , domain2"/>
    <property type="match status" value="1"/>
</dbReference>
<feature type="domain" description="Peptidase M13 N-terminal" evidence="9">
    <location>
        <begin position="47"/>
        <end position="434"/>
    </location>
</feature>
<proteinExistence type="predicted"/>
<dbReference type="PROSITE" id="PS51257">
    <property type="entry name" value="PROKAR_LIPOPROTEIN"/>
    <property type="match status" value="1"/>
</dbReference>
<organism evidence="10 11">
    <name type="scientific">Sphingomonas kyeonggiensis</name>
    <dbReference type="NCBI Taxonomy" id="1268553"/>
    <lineage>
        <taxon>Bacteria</taxon>
        <taxon>Pseudomonadati</taxon>
        <taxon>Pseudomonadota</taxon>
        <taxon>Alphaproteobacteria</taxon>
        <taxon>Sphingomonadales</taxon>
        <taxon>Sphingomonadaceae</taxon>
        <taxon>Sphingomonas</taxon>
    </lineage>
</organism>
<comment type="cofactor">
    <cofactor evidence="1">
        <name>Zn(2+)</name>
        <dbReference type="ChEBI" id="CHEBI:29105"/>
    </cofactor>
</comment>
<dbReference type="RefSeq" id="WP_246425932.1">
    <property type="nucleotide sequence ID" value="NZ_JACIEH010000001.1"/>
</dbReference>
<evidence type="ECO:0000256" key="5">
    <source>
        <dbReference type="ARBA" id="ARBA00022833"/>
    </source>
</evidence>
<gene>
    <name evidence="10" type="ORF">GGR46_001657</name>
</gene>
<dbReference type="AlphaFoldDB" id="A0A7W6NX25"/>
<keyword evidence="2" id="KW-0645">Protease</keyword>
<evidence type="ECO:0000256" key="6">
    <source>
        <dbReference type="ARBA" id="ARBA00023049"/>
    </source>
</evidence>
<dbReference type="PROSITE" id="PS51885">
    <property type="entry name" value="NEPRILYSIN"/>
    <property type="match status" value="1"/>
</dbReference>
<dbReference type="Gene3D" id="3.40.390.10">
    <property type="entry name" value="Collagenase (Catalytic Domain)"/>
    <property type="match status" value="1"/>
</dbReference>
<keyword evidence="5" id="KW-0862">Zinc</keyword>
<dbReference type="InterPro" id="IPR008753">
    <property type="entry name" value="Peptidase_M13_N"/>
</dbReference>
<evidence type="ECO:0000256" key="4">
    <source>
        <dbReference type="ARBA" id="ARBA00022801"/>
    </source>
</evidence>
<dbReference type="Pfam" id="PF01431">
    <property type="entry name" value="Peptidase_M13"/>
    <property type="match status" value="1"/>
</dbReference>
<dbReference type="CDD" id="cd08662">
    <property type="entry name" value="M13"/>
    <property type="match status" value="1"/>
</dbReference>
<dbReference type="EC" id="3.4.24.-" evidence="10"/>
<dbReference type="InterPro" id="IPR024079">
    <property type="entry name" value="MetalloPept_cat_dom_sf"/>
</dbReference>
<dbReference type="PANTHER" id="PTHR11733">
    <property type="entry name" value="ZINC METALLOPROTEASE FAMILY M13 NEPRILYSIN-RELATED"/>
    <property type="match status" value="1"/>
</dbReference>
<dbReference type="Proteomes" id="UP000557392">
    <property type="component" value="Unassembled WGS sequence"/>
</dbReference>
<comment type="caution">
    <text evidence="10">The sequence shown here is derived from an EMBL/GenBank/DDBJ whole genome shotgun (WGS) entry which is preliminary data.</text>
</comment>
<evidence type="ECO:0000256" key="3">
    <source>
        <dbReference type="ARBA" id="ARBA00022723"/>
    </source>
</evidence>
<keyword evidence="7" id="KW-0732">Signal</keyword>
<keyword evidence="11" id="KW-1185">Reference proteome</keyword>
<keyword evidence="6" id="KW-0482">Metalloprotease</keyword>
<dbReference type="Pfam" id="PF05649">
    <property type="entry name" value="Peptidase_M13_N"/>
    <property type="match status" value="1"/>
</dbReference>
<evidence type="ECO:0000259" key="8">
    <source>
        <dbReference type="Pfam" id="PF01431"/>
    </source>
</evidence>
<keyword evidence="3" id="KW-0479">Metal-binding</keyword>
<dbReference type="InterPro" id="IPR018497">
    <property type="entry name" value="Peptidase_M13_C"/>
</dbReference>
<protein>
    <submittedName>
        <fullName evidence="10">Putative endopeptidase</fullName>
        <ecNumber evidence="10">3.4.24.-</ecNumber>
    </submittedName>
</protein>
<evidence type="ECO:0000313" key="11">
    <source>
        <dbReference type="Proteomes" id="UP000557392"/>
    </source>
</evidence>
<evidence type="ECO:0000313" key="10">
    <source>
        <dbReference type="EMBL" id="MBB4098124.1"/>
    </source>
</evidence>
<dbReference type="GO" id="GO:0016485">
    <property type="term" value="P:protein processing"/>
    <property type="evidence" value="ECO:0007669"/>
    <property type="project" value="TreeGrafter"/>
</dbReference>
<accession>A0A7W6NX25</accession>
<dbReference type="EMBL" id="JACIEH010000001">
    <property type="protein sequence ID" value="MBB4098124.1"/>
    <property type="molecule type" value="Genomic_DNA"/>
</dbReference>
<keyword evidence="4 10" id="KW-0378">Hydrolase</keyword>
<dbReference type="GO" id="GO:0046872">
    <property type="term" value="F:metal ion binding"/>
    <property type="evidence" value="ECO:0007669"/>
    <property type="project" value="UniProtKB-KW"/>
</dbReference>
<evidence type="ECO:0000256" key="1">
    <source>
        <dbReference type="ARBA" id="ARBA00001947"/>
    </source>
</evidence>
<dbReference type="InterPro" id="IPR042089">
    <property type="entry name" value="Peptidase_M13_dom_2"/>
</dbReference>
<sequence>MKTYTLLVAALLATTACTPSGPGTGTTAAAGTGVGVDLAGLDKQVKPGDDFEEYANGGWRAKTEIPADRTATGMFLDVFNKAEANNKAIIDAALKANAAAGTDTRRIADWYNAYTDTAGIEARGITPLKPVLDAIAALKDKKALSAMLGGNVRADLDPLNATNFHTENLFGLWVSQALDKPDTTVPYVLQGGLGLEDRDYYLSQTDEMKKAREGYKAYLAKIFTLAGMSDPAARAGRVFDLETKIATAHTDLVASQDPNKANNWWKKADFAAKAPGIDWDGFWVAAGLGGQQEFVVWQPDTTVKLAKLVESEPIEAWQDWLAFHQINQVTAVLPAKFDQASFDFFSKQLRGQQAMRPRDKRAIASVNNNLGDAVGQLYVKDYFPASSKTDIQNMVTNIKAAFDKRVAGLSWMDEATKAEARKKIETMRVGVGYPETWRSYASLEVKADDPVGNLMRADKAETQHQLAKIGKPVDKGEWWMTPQTVNAVNLPLQNALNFPAAILQAPFYDPKSDAAANYGSIGATIGHEISHSFDNTGSSFDSAGKLRNWWTPEDLKHFQQASAALAAQYSAYEVLPGLFLNGKQVLAENIADVAGLTAAYEAYHASLGGKEAPVINGLTGDQRFFLAFAQSWREKQRDQALRAEVATDAHAPGRWRAFTVRNLDAWYPAFNVQPGEKLYLAPDKRVKIW</sequence>
<dbReference type="GO" id="GO:0004222">
    <property type="term" value="F:metalloendopeptidase activity"/>
    <property type="evidence" value="ECO:0007669"/>
    <property type="project" value="InterPro"/>
</dbReference>